<dbReference type="EMBL" id="CP047423">
    <property type="protein sequence ID" value="QPD02857.1"/>
    <property type="molecule type" value="Genomic_DNA"/>
</dbReference>
<name>A0A7S8FBR9_9BACT</name>
<dbReference type="KEGG" id="nkf:Nkreftii_000631"/>
<dbReference type="GO" id="GO:0004521">
    <property type="term" value="F:RNA endonuclease activity"/>
    <property type="evidence" value="ECO:0007669"/>
    <property type="project" value="InterPro"/>
</dbReference>
<gene>
    <name evidence="3" type="ORF">Nkreftii_000631</name>
</gene>
<dbReference type="Proteomes" id="UP000593737">
    <property type="component" value="Chromosome"/>
</dbReference>
<dbReference type="AlphaFoldDB" id="A0A7S8FBR9"/>
<dbReference type="InterPro" id="IPR016191">
    <property type="entry name" value="Ribonuclease/ribotoxin"/>
</dbReference>
<protein>
    <submittedName>
        <fullName evidence="3">Uncharacterized protein</fullName>
    </submittedName>
</protein>
<dbReference type="Pfam" id="PF00545">
    <property type="entry name" value="Ribonuclease"/>
    <property type="match status" value="1"/>
</dbReference>
<dbReference type="Gene3D" id="3.10.450.30">
    <property type="entry name" value="Microbial ribonucleases"/>
    <property type="match status" value="1"/>
</dbReference>
<keyword evidence="2" id="KW-0378">Hydrolase</keyword>
<proteinExistence type="predicted"/>
<dbReference type="InterPro" id="IPR000026">
    <property type="entry name" value="N1-like"/>
</dbReference>
<dbReference type="GO" id="GO:0003723">
    <property type="term" value="F:RNA binding"/>
    <property type="evidence" value="ECO:0007669"/>
    <property type="project" value="InterPro"/>
</dbReference>
<organism evidence="3 4">
    <name type="scientific">Candidatus Nitrospira kreftii</name>
    <dbReference type="NCBI Taxonomy" id="2652173"/>
    <lineage>
        <taxon>Bacteria</taxon>
        <taxon>Pseudomonadati</taxon>
        <taxon>Nitrospirota</taxon>
        <taxon>Nitrospiria</taxon>
        <taxon>Nitrospirales</taxon>
        <taxon>Nitrospiraceae</taxon>
        <taxon>Nitrospira</taxon>
    </lineage>
</organism>
<keyword evidence="1" id="KW-0540">Nuclease</keyword>
<evidence type="ECO:0000313" key="4">
    <source>
        <dbReference type="Proteomes" id="UP000593737"/>
    </source>
</evidence>
<accession>A0A7S8FBR9</accession>
<reference evidence="3 4" key="1">
    <citation type="journal article" date="2020" name="ISME J.">
        <title>Enrichment and physiological characterization of a novel comammox Nitrospira indicates ammonium inhibition of complete nitrification.</title>
        <authorList>
            <person name="Sakoula D."/>
            <person name="Koch H."/>
            <person name="Frank J."/>
            <person name="Jetten M.S.M."/>
            <person name="van Kessel M.A.H.J."/>
            <person name="Lucker S."/>
        </authorList>
    </citation>
    <scope>NUCLEOTIDE SEQUENCE [LARGE SCALE GENOMIC DNA]</scope>
    <source>
        <strain evidence="3">Comreactor17</strain>
    </source>
</reference>
<evidence type="ECO:0000256" key="2">
    <source>
        <dbReference type="ARBA" id="ARBA00022801"/>
    </source>
</evidence>
<dbReference type="SUPFAM" id="SSF53933">
    <property type="entry name" value="Microbial ribonucleases"/>
    <property type="match status" value="1"/>
</dbReference>
<evidence type="ECO:0000256" key="1">
    <source>
        <dbReference type="ARBA" id="ARBA00022722"/>
    </source>
</evidence>
<evidence type="ECO:0000313" key="3">
    <source>
        <dbReference type="EMBL" id="QPD02857.1"/>
    </source>
</evidence>
<dbReference type="GO" id="GO:0016787">
    <property type="term" value="F:hydrolase activity"/>
    <property type="evidence" value="ECO:0007669"/>
    <property type="project" value="UniProtKB-KW"/>
</dbReference>
<sequence length="143" mass="16258">MLTDPRRWTPLTALLITLVCASSVGSFISAADAERSIAPFPGNSILTPWDPIDVPSSLRTAPQKAYDLLQRLEERDGSPLPGYVGGREFQNRERRLPRGRYREYDVNPKIRGHSRDAERIVIEQRTGKAYYTGDHYRTFVPLN</sequence>